<dbReference type="PANTHER" id="PTHR47710:SF1">
    <property type="entry name" value="ADENINE NUCLEOTIDE ALPHA HYDROLASES-LIKE SUPERFAMILY PROTEIN"/>
    <property type="match status" value="1"/>
</dbReference>
<dbReference type="InterPro" id="IPR044187">
    <property type="entry name" value="At3g01520-like_plant"/>
</dbReference>
<dbReference type="STRING" id="2711.A0A067FJ24"/>
<dbReference type="EMBL" id="KK784900">
    <property type="protein sequence ID" value="KDO66130.1"/>
    <property type="molecule type" value="Genomic_DNA"/>
</dbReference>
<protein>
    <submittedName>
        <fullName evidence="1">Uncharacterized protein</fullName>
    </submittedName>
</protein>
<name>A0A067FJ24_CITSI</name>
<dbReference type="SMR" id="A0A067FJ24"/>
<dbReference type="Proteomes" id="UP000027120">
    <property type="component" value="Unassembled WGS sequence"/>
</dbReference>
<dbReference type="PaxDb" id="2711-XP_006470312.1"/>
<gene>
    <name evidence="1" type="ORF">CISIN_1g046819mg</name>
</gene>
<dbReference type="PANTHER" id="PTHR47710">
    <property type="entry name" value="ADENINE NUCLEOTIDE ALPHA HYDROLASES-LIKE SUPERFAMILY PROTEIN"/>
    <property type="match status" value="1"/>
</dbReference>
<keyword evidence="2" id="KW-1185">Reference proteome</keyword>
<reference evidence="1 2" key="1">
    <citation type="submission" date="2014-04" db="EMBL/GenBank/DDBJ databases">
        <authorList>
            <consortium name="International Citrus Genome Consortium"/>
            <person name="Gmitter F."/>
            <person name="Chen C."/>
            <person name="Farmerie W."/>
            <person name="Harkins T."/>
            <person name="Desany B."/>
            <person name="Mohiuddin M."/>
            <person name="Kodira C."/>
            <person name="Borodovsky M."/>
            <person name="Lomsadze A."/>
            <person name="Burns P."/>
            <person name="Jenkins J."/>
            <person name="Prochnik S."/>
            <person name="Shu S."/>
            <person name="Chapman J."/>
            <person name="Pitluck S."/>
            <person name="Schmutz J."/>
            <person name="Rokhsar D."/>
        </authorList>
    </citation>
    <scope>NUCLEOTIDE SEQUENCE</scope>
</reference>
<accession>A0A067FJ24</accession>
<evidence type="ECO:0000313" key="2">
    <source>
        <dbReference type="Proteomes" id="UP000027120"/>
    </source>
</evidence>
<proteinExistence type="predicted"/>
<dbReference type="AlphaFoldDB" id="A0A067FJ24"/>
<sequence length="80" mass="8946">MEGEPTRIIVAVNESTIKGYPHASISSRGAFEWSVQKIIRSNTSGFKLLFLHVQVPDEDEIFASFDFGKENGILVLNEYA</sequence>
<evidence type="ECO:0000313" key="1">
    <source>
        <dbReference type="EMBL" id="KDO66130.1"/>
    </source>
</evidence>
<dbReference type="eggNOG" id="ENOG502QUI8">
    <property type="taxonomic scope" value="Eukaryota"/>
</dbReference>
<dbReference type="InterPro" id="IPR014729">
    <property type="entry name" value="Rossmann-like_a/b/a_fold"/>
</dbReference>
<organism evidence="1 2">
    <name type="scientific">Citrus sinensis</name>
    <name type="common">Sweet orange</name>
    <name type="synonym">Citrus aurantium var. sinensis</name>
    <dbReference type="NCBI Taxonomy" id="2711"/>
    <lineage>
        <taxon>Eukaryota</taxon>
        <taxon>Viridiplantae</taxon>
        <taxon>Streptophyta</taxon>
        <taxon>Embryophyta</taxon>
        <taxon>Tracheophyta</taxon>
        <taxon>Spermatophyta</taxon>
        <taxon>Magnoliopsida</taxon>
        <taxon>eudicotyledons</taxon>
        <taxon>Gunneridae</taxon>
        <taxon>Pentapetalae</taxon>
        <taxon>rosids</taxon>
        <taxon>malvids</taxon>
        <taxon>Sapindales</taxon>
        <taxon>Rutaceae</taxon>
        <taxon>Aurantioideae</taxon>
        <taxon>Citrus</taxon>
    </lineage>
</organism>
<dbReference type="Gene3D" id="3.40.50.620">
    <property type="entry name" value="HUPs"/>
    <property type="match status" value="1"/>
</dbReference>